<organism evidence="2 3">
    <name type="scientific">Eumeta variegata</name>
    <name type="common">Bagworm moth</name>
    <name type="synonym">Eumeta japonica</name>
    <dbReference type="NCBI Taxonomy" id="151549"/>
    <lineage>
        <taxon>Eukaryota</taxon>
        <taxon>Metazoa</taxon>
        <taxon>Ecdysozoa</taxon>
        <taxon>Arthropoda</taxon>
        <taxon>Hexapoda</taxon>
        <taxon>Insecta</taxon>
        <taxon>Pterygota</taxon>
        <taxon>Neoptera</taxon>
        <taxon>Endopterygota</taxon>
        <taxon>Lepidoptera</taxon>
        <taxon>Glossata</taxon>
        <taxon>Ditrysia</taxon>
        <taxon>Tineoidea</taxon>
        <taxon>Psychidae</taxon>
        <taxon>Oiketicinae</taxon>
        <taxon>Eumeta</taxon>
    </lineage>
</organism>
<keyword evidence="2" id="KW-0527">Neuropeptide</keyword>
<name>A0A4C1V1E5_EUMVA</name>
<reference evidence="2 3" key="1">
    <citation type="journal article" date="2019" name="Commun. Biol.">
        <title>The bagworm genome reveals a unique fibroin gene that provides high tensile strength.</title>
        <authorList>
            <person name="Kono N."/>
            <person name="Nakamura H."/>
            <person name="Ohtoshi R."/>
            <person name="Tomita M."/>
            <person name="Numata K."/>
            <person name="Arakawa K."/>
        </authorList>
    </citation>
    <scope>NUCLEOTIDE SEQUENCE [LARGE SCALE GENOMIC DNA]</scope>
</reference>
<sequence length="451" mass="51303">MATINHKFVSVAQYAENKEHARQILMPYGVVRSDRFGICAAEYLYFKSMGLKPLHPPRRLSAIGEVNGRNRQRETTSATDGLTCSRRQVARRMICLKLKIQQSIGQCSVLNPLPLGWKATRFTTEPASFAASVHGLPAGGNAENSWPNFGKRNVAALARDGYLKPQSNGYKRSISTLAKNGQLPTFRSPYDDTDKHEEEDDGHDKRNLASIARMRSYAVMKRNIQALARDGYRGGRQSSQQNNKRNIASLARSGFIHKRGDSNIDEYYYPFYQNSVPPLSEMDGPLDDNEVYDFQQSINPDFFPPLAQVYKRSQSMYFDQNDENEGAYENQNYLNDVSFKRGAVGLPVQGLFRSAYVDPSYRTKRYILSLPEPIDQNNLPLPDVEDTNVEDKRSVDENVNMRESFEKRHIGSLARLGLLPSFRYTGSRYSRSGRARLLLPSQDIYRFTMLE</sequence>
<comment type="caution">
    <text evidence="2">The sequence shown here is derived from an EMBL/GenBank/DDBJ whole genome shotgun (WGS) entry which is preliminary data.</text>
</comment>
<gene>
    <name evidence="2" type="primary">Nplp1</name>
    <name evidence="2" type="ORF">EVAR_16669_1</name>
</gene>
<proteinExistence type="predicted"/>
<dbReference type="AlphaFoldDB" id="A0A4C1V1E5"/>
<feature type="compositionally biased region" description="Basic and acidic residues" evidence="1">
    <location>
        <begin position="189"/>
        <end position="204"/>
    </location>
</feature>
<accession>A0A4C1V1E5</accession>
<evidence type="ECO:0000313" key="3">
    <source>
        <dbReference type="Proteomes" id="UP000299102"/>
    </source>
</evidence>
<protein>
    <submittedName>
        <fullName evidence="2">Neuropeptide-like 1</fullName>
    </submittedName>
</protein>
<keyword evidence="3" id="KW-1185">Reference proteome</keyword>
<dbReference type="EMBL" id="BGZK01000252">
    <property type="protein sequence ID" value="GBP31894.1"/>
    <property type="molecule type" value="Genomic_DNA"/>
</dbReference>
<evidence type="ECO:0000313" key="2">
    <source>
        <dbReference type="EMBL" id="GBP31894.1"/>
    </source>
</evidence>
<dbReference type="Proteomes" id="UP000299102">
    <property type="component" value="Unassembled WGS sequence"/>
</dbReference>
<feature type="region of interest" description="Disordered" evidence="1">
    <location>
        <begin position="181"/>
        <end position="204"/>
    </location>
</feature>
<evidence type="ECO:0000256" key="1">
    <source>
        <dbReference type="SAM" id="MobiDB-lite"/>
    </source>
</evidence>
<dbReference type="OrthoDB" id="6426745at2759"/>
<dbReference type="GO" id="GO:0007218">
    <property type="term" value="P:neuropeptide signaling pathway"/>
    <property type="evidence" value="ECO:0007669"/>
    <property type="project" value="UniProtKB-KW"/>
</dbReference>